<dbReference type="CDD" id="cd04875">
    <property type="entry name" value="ACT_F4HF-DF"/>
    <property type="match status" value="1"/>
</dbReference>
<keyword evidence="2" id="KW-0378">Hydrolase</keyword>
<feature type="domain" description="ACT" evidence="3">
    <location>
        <begin position="4"/>
        <end position="88"/>
    </location>
</feature>
<gene>
    <name evidence="4" type="ORF">ARAM_000918</name>
</gene>
<name>A0A0F8W520_9EURO</name>
<dbReference type="Pfam" id="PF01842">
    <property type="entry name" value="ACT"/>
    <property type="match status" value="1"/>
</dbReference>
<dbReference type="STRING" id="308745.A0A0F8W520"/>
<dbReference type="InterPro" id="IPR041729">
    <property type="entry name" value="Formyl-FH4-Hydrolase_C"/>
</dbReference>
<dbReference type="CDD" id="cd08648">
    <property type="entry name" value="FMT_core_Formyl-FH4-Hydrolase_C"/>
    <property type="match status" value="1"/>
</dbReference>
<dbReference type="GO" id="GO:0008864">
    <property type="term" value="F:formyltetrahydrofolate deformylase activity"/>
    <property type="evidence" value="ECO:0007669"/>
    <property type="project" value="InterPro"/>
</dbReference>
<dbReference type="GO" id="GO:0006189">
    <property type="term" value="P:'de novo' IMP biosynthetic process"/>
    <property type="evidence" value="ECO:0007669"/>
    <property type="project" value="InterPro"/>
</dbReference>
<evidence type="ECO:0000259" key="3">
    <source>
        <dbReference type="PROSITE" id="PS51671"/>
    </source>
</evidence>
<dbReference type="InterPro" id="IPR036477">
    <property type="entry name" value="Formyl_transf_N_sf"/>
</dbReference>
<keyword evidence="1" id="KW-0554">One-carbon metabolism</keyword>
<proteinExistence type="inferred from homology"/>
<dbReference type="EMBL" id="JZBS01003919">
    <property type="protein sequence ID" value="KKK12995.1"/>
    <property type="molecule type" value="Genomic_DNA"/>
</dbReference>
<dbReference type="PANTHER" id="PTHR42706">
    <property type="entry name" value="FORMYLTETRAHYDROFOLATE DEFORMYLASE"/>
    <property type="match status" value="1"/>
</dbReference>
<dbReference type="InterPro" id="IPR002376">
    <property type="entry name" value="Formyl_transf_N"/>
</dbReference>
<dbReference type="InterPro" id="IPR002912">
    <property type="entry name" value="ACT_dom"/>
</dbReference>
<protein>
    <recommendedName>
        <fullName evidence="3">ACT domain-containing protein</fullName>
    </recommendedName>
</protein>
<dbReference type="Gene3D" id="3.40.50.170">
    <property type="entry name" value="Formyl transferase, N-terminal domain"/>
    <property type="match status" value="1"/>
</dbReference>
<evidence type="ECO:0000256" key="1">
    <source>
        <dbReference type="ARBA" id="ARBA00022563"/>
    </source>
</evidence>
<dbReference type="AlphaFoldDB" id="A0A0F8W520"/>
<dbReference type="SUPFAM" id="SSF53328">
    <property type="entry name" value="Formyltransferase"/>
    <property type="match status" value="1"/>
</dbReference>
<dbReference type="Pfam" id="PF00551">
    <property type="entry name" value="Formyl_trans_N"/>
    <property type="match status" value="1"/>
</dbReference>
<dbReference type="PRINTS" id="PR01575">
    <property type="entry name" value="FFH4HYDRLASE"/>
</dbReference>
<evidence type="ECO:0000313" key="4">
    <source>
        <dbReference type="EMBL" id="KKK12995.1"/>
    </source>
</evidence>
<dbReference type="OrthoDB" id="4239773at2759"/>
<comment type="caution">
    <text evidence="4">The sequence shown here is derived from an EMBL/GenBank/DDBJ whole genome shotgun (WGS) entry which is preliminary data.</text>
</comment>
<dbReference type="PIRSF" id="PIRSF036480">
    <property type="entry name" value="FormyFH4_hydr"/>
    <property type="match status" value="1"/>
</dbReference>
<evidence type="ECO:0000256" key="2">
    <source>
        <dbReference type="ARBA" id="ARBA00022801"/>
    </source>
</evidence>
<dbReference type="PROSITE" id="PS51671">
    <property type="entry name" value="ACT"/>
    <property type="match status" value="1"/>
</dbReference>
<reference evidence="4 5" key="1">
    <citation type="submission" date="2015-02" db="EMBL/GenBank/DDBJ databases">
        <title>Draft Genome Sequences of Two Closely-Related Aflatoxigenic Aspergillus Species Obtained from the Cote d'Ivoire.</title>
        <authorList>
            <person name="Moore G.G."/>
            <person name="Beltz S.B."/>
            <person name="Mack B.M."/>
        </authorList>
    </citation>
    <scope>NUCLEOTIDE SEQUENCE [LARGE SCALE GENOMIC DNA]</scope>
    <source>
        <strain evidence="4 5">SRRC1468</strain>
    </source>
</reference>
<dbReference type="SUPFAM" id="SSF55021">
    <property type="entry name" value="ACT-like"/>
    <property type="match status" value="1"/>
</dbReference>
<dbReference type="NCBIfam" id="TIGR00655">
    <property type="entry name" value="PurU"/>
    <property type="match status" value="1"/>
</dbReference>
<dbReference type="GO" id="GO:0006520">
    <property type="term" value="P:amino acid metabolic process"/>
    <property type="evidence" value="ECO:0007669"/>
    <property type="project" value="UniProtKB-ARBA"/>
</dbReference>
<dbReference type="InterPro" id="IPR045865">
    <property type="entry name" value="ACT-like_dom_sf"/>
</dbReference>
<evidence type="ECO:0000313" key="5">
    <source>
        <dbReference type="Proteomes" id="UP000034291"/>
    </source>
</evidence>
<dbReference type="GO" id="GO:0006730">
    <property type="term" value="P:one-carbon metabolic process"/>
    <property type="evidence" value="ECO:0007669"/>
    <property type="project" value="UniProtKB-KW"/>
</dbReference>
<sequence>MSFILTLSCPDRPGIVNAVTAFLVQHNLNIIDSSQFGDSTSQRFFMRMHFGAAATDAGSDGAPDIQTLRKAFEPTAAAHSMEFQLVPADHKPRVLIMVSKIGHCLNDLLFRQSTGQLSVDIPLIVSNHPDFAPLAATYKVPFMHLPVNAETKPQQEARIIELVKEYDIELVVLARYMQVLSPMLCEAMSGRIINIHHSFLPSFKGARPYHQAYDRGVKIIGATAHFVTSDLDEGPIIEQSVVRVNHALSPKELTHAGSNVESNVLATAVKYVTERRVLLNGHKTVVFN</sequence>
<keyword evidence="5" id="KW-1185">Reference proteome</keyword>
<dbReference type="Gene3D" id="3.30.70.260">
    <property type="match status" value="1"/>
</dbReference>
<dbReference type="NCBIfam" id="NF004684">
    <property type="entry name" value="PRK06027.1"/>
    <property type="match status" value="1"/>
</dbReference>
<dbReference type="InterPro" id="IPR044074">
    <property type="entry name" value="PurU_ACT"/>
</dbReference>
<dbReference type="Proteomes" id="UP000034291">
    <property type="component" value="Unassembled WGS sequence"/>
</dbReference>
<accession>A0A0F8W520</accession>
<dbReference type="InterPro" id="IPR004810">
    <property type="entry name" value="PurU"/>
</dbReference>
<dbReference type="PANTHER" id="PTHR42706:SF1">
    <property type="entry name" value="FORMYLTETRAHYDROFOLATE DEFORMYLASE 2, MITOCHONDRIAL"/>
    <property type="match status" value="1"/>
</dbReference>
<dbReference type="GO" id="GO:0046394">
    <property type="term" value="P:carboxylic acid biosynthetic process"/>
    <property type="evidence" value="ECO:0007669"/>
    <property type="project" value="UniProtKB-ARBA"/>
</dbReference>
<dbReference type="HAMAP" id="MF_01927">
    <property type="entry name" value="PurU"/>
    <property type="match status" value="1"/>
</dbReference>
<organism evidence="4 5">
    <name type="scientific">Aspergillus rambellii</name>
    <dbReference type="NCBI Taxonomy" id="308745"/>
    <lineage>
        <taxon>Eukaryota</taxon>
        <taxon>Fungi</taxon>
        <taxon>Dikarya</taxon>
        <taxon>Ascomycota</taxon>
        <taxon>Pezizomycotina</taxon>
        <taxon>Eurotiomycetes</taxon>
        <taxon>Eurotiomycetidae</taxon>
        <taxon>Eurotiales</taxon>
        <taxon>Aspergillaceae</taxon>
        <taxon>Aspergillus</taxon>
        <taxon>Aspergillus subgen. Nidulantes</taxon>
    </lineage>
</organism>